<evidence type="ECO:0000313" key="5">
    <source>
        <dbReference type="Proteomes" id="UP000016960"/>
    </source>
</evidence>
<dbReference type="Pfam" id="PF17963">
    <property type="entry name" value="Big_9"/>
    <property type="match status" value="3"/>
</dbReference>
<feature type="compositionally biased region" description="Polar residues" evidence="1">
    <location>
        <begin position="117"/>
        <end position="126"/>
    </location>
</feature>
<dbReference type="NCBIfam" id="NF012211">
    <property type="entry name" value="tand_rpt_95"/>
    <property type="match status" value="3"/>
</dbReference>
<feature type="domain" description="PPIase cyclophilin-type" evidence="2">
    <location>
        <begin position="53"/>
        <end position="237"/>
    </location>
</feature>
<dbReference type="SUPFAM" id="SSF51120">
    <property type="entry name" value="beta-Roll"/>
    <property type="match status" value="1"/>
</dbReference>
<dbReference type="Gene3D" id="2.60.40.60">
    <property type="entry name" value="Cadherins"/>
    <property type="match status" value="1"/>
</dbReference>
<dbReference type="PANTHER" id="PTHR34720">
    <property type="entry name" value="MICROCYSTIN DEPENDENT PROTEIN"/>
    <property type="match status" value="1"/>
</dbReference>
<dbReference type="eggNOG" id="COG2931">
    <property type="taxonomic scope" value="Bacteria"/>
</dbReference>
<dbReference type="SUPFAM" id="SSF50891">
    <property type="entry name" value="Cyclophilin-like"/>
    <property type="match status" value="1"/>
</dbReference>
<dbReference type="InParanoid" id="U5DG31"/>
<dbReference type="SMART" id="SM00112">
    <property type="entry name" value="CA"/>
    <property type="match status" value="2"/>
</dbReference>
<dbReference type="Gene3D" id="2.60.40.2810">
    <property type="match status" value="2"/>
</dbReference>
<keyword evidence="4" id="KW-0413">Isomerase</keyword>
<dbReference type="RefSeq" id="WP_022608697.1">
    <property type="nucleotide sequence ID" value="NZ_ASSJ01000076.1"/>
</dbReference>
<dbReference type="InterPro" id="IPR002126">
    <property type="entry name" value="Cadherin-like_dom"/>
</dbReference>
<dbReference type="OrthoDB" id="9807797at2"/>
<feature type="domain" description="Cadherin" evidence="3">
    <location>
        <begin position="609"/>
        <end position="692"/>
    </location>
</feature>
<feature type="region of interest" description="Disordered" evidence="1">
    <location>
        <begin position="117"/>
        <end position="138"/>
    </location>
</feature>
<gene>
    <name evidence="4" type="ORF">KR51_00030990</name>
</gene>
<evidence type="ECO:0000313" key="4">
    <source>
        <dbReference type="EMBL" id="ERN40551.1"/>
    </source>
</evidence>
<dbReference type="SUPFAM" id="SSF49313">
    <property type="entry name" value="Cadherin-like"/>
    <property type="match status" value="2"/>
</dbReference>
<dbReference type="Pfam" id="PF00160">
    <property type="entry name" value="Pro_isomerase"/>
    <property type="match status" value="1"/>
</dbReference>
<dbReference type="AlphaFoldDB" id="U5DG31"/>
<dbReference type="Pfam" id="PF00028">
    <property type="entry name" value="Cadherin"/>
    <property type="match status" value="1"/>
</dbReference>
<dbReference type="PROSITE" id="PS50268">
    <property type="entry name" value="CADHERIN_2"/>
    <property type="match status" value="1"/>
</dbReference>
<protein>
    <submittedName>
        <fullName evidence="4">Peptidyl-prolyl cis-trans isomerase (Rotamase)-cyclophilin family</fullName>
    </submittedName>
</protein>
<evidence type="ECO:0000256" key="1">
    <source>
        <dbReference type="SAM" id="MobiDB-lite"/>
    </source>
</evidence>
<accession>U5DG31</accession>
<dbReference type="STRING" id="582515.KR51_00030990"/>
<dbReference type="PATRIC" id="fig|582515.4.peg.3486"/>
<dbReference type="Gene3D" id="2.60.40.10">
    <property type="entry name" value="Immunoglobulins"/>
    <property type="match status" value="1"/>
</dbReference>
<feature type="region of interest" description="Disordered" evidence="1">
    <location>
        <begin position="430"/>
        <end position="452"/>
    </location>
</feature>
<dbReference type="InterPro" id="IPR011049">
    <property type="entry name" value="Serralysin-like_metalloprot_C"/>
</dbReference>
<dbReference type="GO" id="GO:0003755">
    <property type="term" value="F:peptidyl-prolyl cis-trans isomerase activity"/>
    <property type="evidence" value="ECO:0007669"/>
    <property type="project" value="InterPro"/>
</dbReference>
<dbReference type="GO" id="GO:0007156">
    <property type="term" value="P:homophilic cell adhesion via plasma membrane adhesion molecules"/>
    <property type="evidence" value="ECO:0007669"/>
    <property type="project" value="InterPro"/>
</dbReference>
<evidence type="ECO:0000259" key="2">
    <source>
        <dbReference type="PROSITE" id="PS50072"/>
    </source>
</evidence>
<dbReference type="InterPro" id="IPR002130">
    <property type="entry name" value="Cyclophilin-type_PPIase_dom"/>
</dbReference>
<reference evidence="4 5" key="1">
    <citation type="submission" date="2013-05" db="EMBL/GenBank/DDBJ databases">
        <title>Draft genome sequence of Rubidibacter lacunae KORDI 51-2.</title>
        <authorList>
            <person name="Choi D.H."/>
            <person name="Noh J.H."/>
            <person name="Kwon K.-K."/>
            <person name="Lee J.-H."/>
            <person name="Ryu J.-Y."/>
        </authorList>
    </citation>
    <scope>NUCLEOTIDE SEQUENCE [LARGE SCALE GENOMIC DNA]</scope>
    <source>
        <strain evidence="4 5">KORDI 51-2</strain>
    </source>
</reference>
<dbReference type="Gene3D" id="2.60.40.3440">
    <property type="match status" value="1"/>
</dbReference>
<name>U5DG31_9CHRO</name>
<feature type="compositionally biased region" description="Polar residues" evidence="1">
    <location>
        <begin position="442"/>
        <end position="452"/>
    </location>
</feature>
<dbReference type="Gene3D" id="2.150.10.10">
    <property type="entry name" value="Serralysin-like metalloprotease, C-terminal"/>
    <property type="match status" value="1"/>
</dbReference>
<keyword evidence="5" id="KW-1185">Reference proteome</keyword>
<dbReference type="InterPro" id="IPR013783">
    <property type="entry name" value="Ig-like_fold"/>
</dbReference>
<comment type="caution">
    <text evidence="4">The sequence shown here is derived from an EMBL/GenBank/DDBJ whole genome shotgun (WGS) entry which is preliminary data.</text>
</comment>
<proteinExistence type="predicted"/>
<dbReference type="CDD" id="cd11304">
    <property type="entry name" value="Cadherin_repeat"/>
    <property type="match status" value="1"/>
</dbReference>
<dbReference type="GO" id="GO:0016020">
    <property type="term" value="C:membrane"/>
    <property type="evidence" value="ECO:0007669"/>
    <property type="project" value="InterPro"/>
</dbReference>
<dbReference type="InterPro" id="IPR015919">
    <property type="entry name" value="Cadherin-like_sf"/>
</dbReference>
<dbReference type="Proteomes" id="UP000016960">
    <property type="component" value="Unassembled WGS sequence"/>
</dbReference>
<dbReference type="Gene3D" id="2.40.100.10">
    <property type="entry name" value="Cyclophilin-like"/>
    <property type="match status" value="1"/>
</dbReference>
<dbReference type="eggNOG" id="COG5295">
    <property type="taxonomic scope" value="Bacteria"/>
</dbReference>
<dbReference type="PANTHER" id="PTHR34720:SF9">
    <property type="entry name" value="BLR4714 PROTEIN"/>
    <property type="match status" value="1"/>
</dbReference>
<dbReference type="eggNOG" id="COG0652">
    <property type="taxonomic scope" value="Bacteria"/>
</dbReference>
<dbReference type="PROSITE" id="PS50072">
    <property type="entry name" value="CSA_PPIASE_2"/>
    <property type="match status" value="1"/>
</dbReference>
<sequence length="895" mass="91480">MTELKVTTPINDVSVLEDAPTNAIDLAEVFDNPFTTGLVATFQLENQDLGNGGATNVVLFDQADEGAPLTVQNFSNYVNDGDYVNSIIHRLVSDFVIQGGGFVVDGLAEELAQNDASSGAGSTSLVPTDPPVQNEFSSDRSNVRGTIAMAKVGGDPDSATSQWFFNLGDNSSNLDSQNGGFTVFGEVLSEDDLETLDTIAALPVFEGTQFFGQGAFTDLPLILDDPNVPQVTSDQNLVRYEGITISQQPELTNFEVVSNSNPNLVTTSIANGQLVLAYQPDAVGTADITVRATDLLGNTAEDTFSVTVADVPDPPTAIDDSVTTAGNQSVTIDVLANDTDVDSTDLTPSVTDAPDNGTAAVENGAIVYTPAAGFSGTDSFTYTVSDGELTSNVANVTVEVDPVSLLPPEAAEDTGSTNEDAAVTVDVLANDSDPDGDALSVESATQGRNGSVTINADGTVTYTPNANFNGSDSFEYTVTDGGLTATATVTVAIAPVNDDPEANDDAATTGEDVAATIVVLDNDSDIDGDTLSIESVTQGSNGGTVDVNADGTVTFTPAAGFSGTDSFTYTVSDGNGGTDTTKVNVTISNAPVLGALPGVTLTEDAVVQGATIATVQATDSDTPVDQLTYAIASGNEDGFFAIEPSTGEVSIVETDNLEPASFTLGIVASDGTSTSEVATLNVEIEPEPAPLIFGTLGDDLFDADDPRDEFDGNGTLTFTGSGADLVDASGSEEGGNRIFSGSASDELFAGTNDRLFGGSDGDILDASAGGGGNRLYAQDGDDTLIAGSNDTLFGGSGSDILLATGTNSRFIGGLGADFFEIVGSESIDIVSDTTIADFASGTDTIGIGGGFAFEDLIFTAQGNDTTIALTGENGIRATLLDIQPDALVVGDFDFG</sequence>
<organism evidence="4 5">
    <name type="scientific">Rubidibacter lacunae KORDI 51-2</name>
    <dbReference type="NCBI Taxonomy" id="582515"/>
    <lineage>
        <taxon>Bacteria</taxon>
        <taxon>Bacillati</taxon>
        <taxon>Cyanobacteriota</taxon>
        <taxon>Cyanophyceae</taxon>
        <taxon>Oscillatoriophycideae</taxon>
        <taxon>Chroococcales</taxon>
        <taxon>Aphanothecaceae</taxon>
        <taxon>Rubidibacter</taxon>
    </lineage>
</organism>
<dbReference type="GO" id="GO:0005509">
    <property type="term" value="F:calcium ion binding"/>
    <property type="evidence" value="ECO:0007669"/>
    <property type="project" value="InterPro"/>
</dbReference>
<dbReference type="InterPro" id="IPR029000">
    <property type="entry name" value="Cyclophilin-like_dom_sf"/>
</dbReference>
<dbReference type="EMBL" id="ASSJ01000076">
    <property type="protein sequence ID" value="ERN40551.1"/>
    <property type="molecule type" value="Genomic_DNA"/>
</dbReference>
<evidence type="ECO:0000259" key="3">
    <source>
        <dbReference type="PROSITE" id="PS50268"/>
    </source>
</evidence>